<gene>
    <name evidence="1" type="ORF">O1U_0026</name>
</gene>
<dbReference type="EMBL" id="AMSD01000001">
    <property type="protein sequence ID" value="EPE37572.1"/>
    <property type="molecule type" value="Genomic_DNA"/>
</dbReference>
<dbReference type="STRING" id="28176.CF66_2422"/>
<organism evidence="1 2">
    <name type="scientific">Candidatus Photodesmus katoptron Akat1</name>
    <dbReference type="NCBI Taxonomy" id="1236703"/>
    <lineage>
        <taxon>Bacteria</taxon>
        <taxon>Pseudomonadati</taxon>
        <taxon>Pseudomonadota</taxon>
        <taxon>Gammaproteobacteria</taxon>
        <taxon>Vibrionales</taxon>
        <taxon>Vibrionaceae</taxon>
        <taxon>Candidatus Photodesmus</taxon>
    </lineage>
</organism>
<evidence type="ECO:0000313" key="2">
    <source>
        <dbReference type="Proteomes" id="UP000053688"/>
    </source>
</evidence>
<dbReference type="AlphaFoldDB" id="S3DGJ2"/>
<sequence length="188" mass="21409">MIMNKIIIFITLLLFSVSKIFSQEKLNNSNTLSTSNFNYDYIESRLGMIPITFGLGISKSIHPNAYAIARIDTKLKKNHDLAMGAGFHTPLNNWLDFFGEMLFHIRDRSDFPSTRTGMEANISARQWFSPQLEIGAKLGYISIIDDQNGALASIYARFHSTELFSLGIEAIINDMYSKQIMMTSRFKF</sequence>
<accession>S3DGJ2</accession>
<name>S3DGJ2_9GAMM</name>
<dbReference type="eggNOG" id="ENOG5031T2K">
    <property type="taxonomic scope" value="Bacteria"/>
</dbReference>
<evidence type="ECO:0000313" key="1">
    <source>
        <dbReference type="EMBL" id="EPE37572.1"/>
    </source>
</evidence>
<comment type="caution">
    <text evidence="1">The sequence shown here is derived from an EMBL/GenBank/DDBJ whole genome shotgun (WGS) entry which is preliminary data.</text>
</comment>
<proteinExistence type="predicted"/>
<evidence type="ECO:0008006" key="3">
    <source>
        <dbReference type="Google" id="ProtNLM"/>
    </source>
</evidence>
<keyword evidence="2" id="KW-1185">Reference proteome</keyword>
<reference evidence="1 2" key="1">
    <citation type="journal article" date="2014" name="Environ. Microbiol.">
        <title>Genomic signatures of obligate host dependence in the luminous bacterial symbiont of a vertebrate.</title>
        <authorList>
            <person name="Hendry T.A."/>
            <person name="de Wet J.R."/>
            <person name="Dunlap P.V."/>
        </authorList>
    </citation>
    <scope>NUCLEOTIDE SEQUENCE [LARGE SCALE GENOMIC DNA]</scope>
    <source>
        <strain evidence="1 2">Akat1</strain>
    </source>
</reference>
<protein>
    <recommendedName>
        <fullName evidence="3">Outer membrane protein beta-barrel domain-containing protein</fullName>
    </recommendedName>
</protein>
<dbReference type="Proteomes" id="UP000053688">
    <property type="component" value="Unassembled WGS sequence"/>
</dbReference>